<dbReference type="GO" id="GO:0045087">
    <property type="term" value="P:innate immune response"/>
    <property type="evidence" value="ECO:0007669"/>
    <property type="project" value="UniProtKB-KW"/>
</dbReference>
<evidence type="ECO:0000256" key="18">
    <source>
        <dbReference type="ARBA" id="ARBA00023242"/>
    </source>
</evidence>
<dbReference type="GO" id="GO:0019863">
    <property type="term" value="F:IgE binding"/>
    <property type="evidence" value="ECO:0007669"/>
    <property type="project" value="UniProtKB-KW"/>
</dbReference>
<reference evidence="24" key="1">
    <citation type="submission" date="2025-08" db="UniProtKB">
        <authorList>
            <consortium name="RefSeq"/>
        </authorList>
    </citation>
    <scope>IDENTIFICATION</scope>
    <source>
        <tissue evidence="24">Muscle</tissue>
    </source>
</reference>
<keyword evidence="18" id="KW-0539">Nucleus</keyword>
<feature type="domain" description="Galectin" evidence="22">
    <location>
        <begin position="188"/>
        <end position="319"/>
    </location>
</feature>
<evidence type="ECO:0000313" key="24">
    <source>
        <dbReference type="RefSeq" id="XP_010788320.1"/>
    </source>
</evidence>
<keyword evidence="23" id="KW-1185">Reference proteome</keyword>
<dbReference type="SUPFAM" id="SSF49899">
    <property type="entry name" value="Concanavalin A-like lectins/glucanases"/>
    <property type="match status" value="1"/>
</dbReference>
<protein>
    <recommendedName>
        <fullName evidence="19">Galectin</fullName>
    </recommendedName>
</protein>
<organism evidence="23 24">
    <name type="scientific">Notothenia coriiceps</name>
    <name type="common">black rockcod</name>
    <dbReference type="NCBI Taxonomy" id="8208"/>
    <lineage>
        <taxon>Eukaryota</taxon>
        <taxon>Metazoa</taxon>
        <taxon>Chordata</taxon>
        <taxon>Craniata</taxon>
        <taxon>Vertebrata</taxon>
        <taxon>Euteleostomi</taxon>
        <taxon>Actinopterygii</taxon>
        <taxon>Neopterygii</taxon>
        <taxon>Teleostei</taxon>
        <taxon>Neoteleostei</taxon>
        <taxon>Acanthomorphata</taxon>
        <taxon>Eupercaria</taxon>
        <taxon>Perciformes</taxon>
        <taxon>Notothenioidei</taxon>
        <taxon>Nototheniidae</taxon>
        <taxon>Notothenia</taxon>
    </lineage>
</organism>
<feature type="compositionally biased region" description="Gly residues" evidence="20">
    <location>
        <begin position="75"/>
        <end position="91"/>
    </location>
</feature>
<evidence type="ECO:0000256" key="15">
    <source>
        <dbReference type="ARBA" id="ARBA00022990"/>
    </source>
</evidence>
<dbReference type="GO" id="GO:2001237">
    <property type="term" value="P:negative regulation of extrinsic apoptotic signaling pathway"/>
    <property type="evidence" value="ECO:0007669"/>
    <property type="project" value="TreeGrafter"/>
</dbReference>
<keyword evidence="10 19" id="KW-0430">Lectin</keyword>
<comment type="subcellular location">
    <subcellularLocation>
        <location evidence="2">Cytoplasm</location>
    </subcellularLocation>
    <subcellularLocation>
        <location evidence="1">Nucleus</location>
    </subcellularLocation>
    <subcellularLocation>
        <location evidence="3">Secreted</location>
    </subcellularLocation>
</comment>
<evidence type="ECO:0000256" key="12">
    <source>
        <dbReference type="ARBA" id="ARBA00022782"/>
    </source>
</evidence>
<evidence type="ECO:0000256" key="4">
    <source>
        <dbReference type="ARBA" id="ARBA00022490"/>
    </source>
</evidence>
<keyword evidence="5" id="KW-0964">Secreted</keyword>
<keyword evidence="7" id="KW-0399">Innate immunity</keyword>
<evidence type="ECO:0000256" key="2">
    <source>
        <dbReference type="ARBA" id="ARBA00004496"/>
    </source>
</evidence>
<feature type="chain" id="PRO_5027006568" description="Galectin" evidence="21">
    <location>
        <begin position="25"/>
        <end position="322"/>
    </location>
</feature>
<dbReference type="GO" id="GO:0043236">
    <property type="term" value="F:laminin binding"/>
    <property type="evidence" value="ECO:0007669"/>
    <property type="project" value="TreeGrafter"/>
</dbReference>
<dbReference type="Proteomes" id="UP000504611">
    <property type="component" value="Unplaced"/>
</dbReference>
<dbReference type="GO" id="GO:0090280">
    <property type="term" value="P:positive regulation of calcium ion import"/>
    <property type="evidence" value="ECO:0007669"/>
    <property type="project" value="TreeGrafter"/>
</dbReference>
<dbReference type="RefSeq" id="XP_010788320.1">
    <property type="nucleotide sequence ID" value="XM_010790018.1"/>
</dbReference>
<evidence type="ECO:0000256" key="3">
    <source>
        <dbReference type="ARBA" id="ARBA00004613"/>
    </source>
</evidence>
<keyword evidence="15" id="KW-0007">Acetylation</keyword>
<feature type="compositionally biased region" description="Pro residues" evidence="20">
    <location>
        <begin position="161"/>
        <end position="177"/>
    </location>
</feature>
<dbReference type="PROSITE" id="PS51304">
    <property type="entry name" value="GALECTIN"/>
    <property type="match status" value="1"/>
</dbReference>
<dbReference type="SMART" id="SM00908">
    <property type="entry name" value="Gal-bind_lectin"/>
    <property type="match status" value="1"/>
</dbReference>
<dbReference type="GO" id="GO:0008380">
    <property type="term" value="P:RNA splicing"/>
    <property type="evidence" value="ECO:0007669"/>
    <property type="project" value="UniProtKB-KW"/>
</dbReference>
<dbReference type="PANTHER" id="PTHR11346">
    <property type="entry name" value="GALECTIN"/>
    <property type="match status" value="1"/>
</dbReference>
<name>A0A6I9PL46_9TELE</name>
<proteinExistence type="predicted"/>
<dbReference type="GO" id="GO:0005615">
    <property type="term" value="C:extracellular space"/>
    <property type="evidence" value="ECO:0007669"/>
    <property type="project" value="TreeGrafter"/>
</dbReference>
<dbReference type="KEGG" id="ncc:104961687"/>
<accession>A0A6I9PL46</accession>
<evidence type="ECO:0000256" key="17">
    <source>
        <dbReference type="ARBA" id="ARBA00023187"/>
    </source>
</evidence>
<gene>
    <name evidence="24" type="primary">LOC104961687</name>
</gene>
<evidence type="ECO:0000256" key="14">
    <source>
        <dbReference type="ARBA" id="ARBA00022972"/>
    </source>
</evidence>
<evidence type="ECO:0000256" key="20">
    <source>
        <dbReference type="SAM" id="MobiDB-lite"/>
    </source>
</evidence>
<evidence type="ECO:0000256" key="8">
    <source>
        <dbReference type="ARBA" id="ARBA00022664"/>
    </source>
</evidence>
<dbReference type="GO" id="GO:0048245">
    <property type="term" value="P:eosinophil chemotaxis"/>
    <property type="evidence" value="ECO:0007669"/>
    <property type="project" value="TreeGrafter"/>
</dbReference>
<evidence type="ECO:0000256" key="21">
    <source>
        <dbReference type="SAM" id="SignalP"/>
    </source>
</evidence>
<keyword evidence="12" id="KW-0221">Differentiation</keyword>
<dbReference type="InterPro" id="IPR044156">
    <property type="entry name" value="Galectin-like"/>
</dbReference>
<feature type="compositionally biased region" description="Gly residues" evidence="20">
    <location>
        <begin position="58"/>
        <end position="68"/>
    </location>
</feature>
<keyword evidence="9" id="KW-0747">Spliceosome</keyword>
<evidence type="ECO:0000256" key="19">
    <source>
        <dbReference type="RuleBase" id="RU102079"/>
    </source>
</evidence>
<dbReference type="PANTHER" id="PTHR11346:SF26">
    <property type="entry name" value="GALECTIN-3"/>
    <property type="match status" value="1"/>
</dbReference>
<keyword evidence="6" id="KW-0597">Phosphoprotein</keyword>
<dbReference type="GO" id="GO:0050918">
    <property type="term" value="P:positive chemotaxis"/>
    <property type="evidence" value="ECO:0007669"/>
    <property type="project" value="TreeGrafter"/>
</dbReference>
<dbReference type="CDD" id="cd00070">
    <property type="entry name" value="GLECT"/>
    <property type="match status" value="1"/>
</dbReference>
<dbReference type="InterPro" id="IPR013320">
    <property type="entry name" value="ConA-like_dom_sf"/>
</dbReference>
<keyword evidence="13" id="KW-0391">Immunity</keyword>
<dbReference type="AlphaFoldDB" id="A0A6I9PL46"/>
<evidence type="ECO:0000256" key="5">
    <source>
        <dbReference type="ARBA" id="ARBA00022525"/>
    </source>
</evidence>
<evidence type="ECO:0000256" key="10">
    <source>
        <dbReference type="ARBA" id="ARBA00022734"/>
    </source>
</evidence>
<keyword evidence="4" id="KW-0963">Cytoplasm</keyword>
<feature type="compositionally biased region" description="Low complexity" evidence="20">
    <location>
        <begin position="92"/>
        <end position="101"/>
    </location>
</feature>
<dbReference type="GO" id="GO:0001772">
    <property type="term" value="C:immunological synapse"/>
    <property type="evidence" value="ECO:0007669"/>
    <property type="project" value="TreeGrafter"/>
</dbReference>
<dbReference type="Gene3D" id="2.60.120.200">
    <property type="match status" value="1"/>
</dbReference>
<sequence>MLGLAHHTLRHCFLFLSFSNVSLCFRSQSSNMNLGDALGDWPAGGGNNPPTNPSWPAAGGGGAGGAWPGGPAPAAGGGAWPAGPAAGGGAWPAGPAPAAGGWPAGPAPAAGGGAWPGPQPGGQPGGGGAWPGPQPGGQPGGGGAWPGPQPGGQMPSQPSQPGWPSPSPGPGPGPGPGYAPQQSLKVPYSMTLPGGVHDKMLITIAGTIKSNADKFTVDLKTPTDLAFHFNPRFNEGGKKVIVRNSCISKNWGKEERDLQNFPFQQGKPFEMKILCTNKEFKVAVNNSHVLAFHHRVSNLRSINTLNIHCDVTLSKVNVENMP</sequence>
<feature type="region of interest" description="Disordered" evidence="20">
    <location>
        <begin position="41"/>
        <end position="183"/>
    </location>
</feature>
<evidence type="ECO:0000256" key="7">
    <source>
        <dbReference type="ARBA" id="ARBA00022588"/>
    </source>
</evidence>
<dbReference type="Pfam" id="PF00337">
    <property type="entry name" value="Gal-bind_lectin"/>
    <property type="match status" value="1"/>
</dbReference>
<dbReference type="GeneID" id="104961687"/>
<keyword evidence="8" id="KW-0507">mRNA processing</keyword>
<dbReference type="FunFam" id="2.60.120.200:FF:000023">
    <property type="entry name" value="Galectin"/>
    <property type="match status" value="1"/>
</dbReference>
<dbReference type="GO" id="GO:0030593">
    <property type="term" value="P:neutrophil chemotaxis"/>
    <property type="evidence" value="ECO:0007669"/>
    <property type="project" value="TreeGrafter"/>
</dbReference>
<keyword evidence="14" id="KW-0389">IgE-binding protein</keyword>
<dbReference type="GO" id="GO:0002548">
    <property type="term" value="P:monocyte chemotaxis"/>
    <property type="evidence" value="ECO:0007669"/>
    <property type="project" value="TreeGrafter"/>
</dbReference>
<evidence type="ECO:0000259" key="22">
    <source>
        <dbReference type="PROSITE" id="PS51304"/>
    </source>
</evidence>
<evidence type="ECO:0000256" key="9">
    <source>
        <dbReference type="ARBA" id="ARBA00022728"/>
    </source>
</evidence>
<evidence type="ECO:0000313" key="23">
    <source>
        <dbReference type="Proteomes" id="UP000504611"/>
    </source>
</evidence>
<dbReference type="GO" id="GO:0005737">
    <property type="term" value="C:cytoplasm"/>
    <property type="evidence" value="ECO:0007669"/>
    <property type="project" value="UniProtKB-SubCell"/>
</dbReference>
<keyword evidence="17" id="KW-0508">mRNA splicing</keyword>
<evidence type="ECO:0000256" key="16">
    <source>
        <dbReference type="ARBA" id="ARBA00023157"/>
    </source>
</evidence>
<dbReference type="GO" id="GO:0045806">
    <property type="term" value="P:negative regulation of endocytosis"/>
    <property type="evidence" value="ECO:0007669"/>
    <property type="project" value="TreeGrafter"/>
</dbReference>
<dbReference type="GO" id="GO:0048030">
    <property type="term" value="F:disaccharide binding"/>
    <property type="evidence" value="ECO:0007669"/>
    <property type="project" value="TreeGrafter"/>
</dbReference>
<dbReference type="GO" id="GO:0006397">
    <property type="term" value="P:mRNA processing"/>
    <property type="evidence" value="ECO:0007669"/>
    <property type="project" value="UniProtKB-KW"/>
</dbReference>
<dbReference type="GO" id="GO:0048246">
    <property type="term" value="P:macrophage chemotaxis"/>
    <property type="evidence" value="ECO:0007669"/>
    <property type="project" value="TreeGrafter"/>
</dbReference>
<dbReference type="OrthoDB" id="8942303at2759"/>
<feature type="signal peptide" evidence="21">
    <location>
        <begin position="1"/>
        <end position="24"/>
    </location>
</feature>
<feature type="compositionally biased region" description="Gly residues" evidence="20">
    <location>
        <begin position="110"/>
        <end position="145"/>
    </location>
</feature>
<keyword evidence="16" id="KW-1015">Disulfide bond</keyword>
<evidence type="ECO:0000256" key="6">
    <source>
        <dbReference type="ARBA" id="ARBA00022553"/>
    </source>
</evidence>
<evidence type="ECO:0000256" key="11">
    <source>
        <dbReference type="ARBA" id="ARBA00022737"/>
    </source>
</evidence>
<dbReference type="GO" id="GO:0005681">
    <property type="term" value="C:spliceosomal complex"/>
    <property type="evidence" value="ECO:0007669"/>
    <property type="project" value="UniProtKB-KW"/>
</dbReference>
<dbReference type="InterPro" id="IPR001079">
    <property type="entry name" value="Galectin_CRD"/>
</dbReference>
<dbReference type="GO" id="GO:0030154">
    <property type="term" value="P:cell differentiation"/>
    <property type="evidence" value="ECO:0007669"/>
    <property type="project" value="UniProtKB-KW"/>
</dbReference>
<evidence type="ECO:0000256" key="13">
    <source>
        <dbReference type="ARBA" id="ARBA00022859"/>
    </source>
</evidence>
<feature type="compositionally biased region" description="Low complexity" evidence="20">
    <location>
        <begin position="151"/>
        <end position="160"/>
    </location>
</feature>
<keyword evidence="21" id="KW-0732">Signal</keyword>
<evidence type="ECO:0000256" key="1">
    <source>
        <dbReference type="ARBA" id="ARBA00004123"/>
    </source>
</evidence>
<dbReference type="SMART" id="SM00276">
    <property type="entry name" value="GLECT"/>
    <property type="match status" value="1"/>
</dbReference>
<keyword evidence="11" id="KW-0677">Repeat</keyword>